<evidence type="ECO:0000256" key="4">
    <source>
        <dbReference type="ARBA" id="ARBA00022801"/>
    </source>
</evidence>
<evidence type="ECO:0000313" key="8">
    <source>
        <dbReference type="Proteomes" id="UP000727962"/>
    </source>
</evidence>
<dbReference type="SUPFAM" id="SSF53098">
    <property type="entry name" value="Ribonuclease H-like"/>
    <property type="match status" value="1"/>
</dbReference>
<dbReference type="GO" id="GO:0004518">
    <property type="term" value="F:nuclease activity"/>
    <property type="evidence" value="ECO:0007669"/>
    <property type="project" value="UniProtKB-KW"/>
</dbReference>
<evidence type="ECO:0000259" key="6">
    <source>
        <dbReference type="SMART" id="SM00732"/>
    </source>
</evidence>
<dbReference type="InterPro" id="IPR012337">
    <property type="entry name" value="RNaseH-like_sf"/>
</dbReference>
<dbReference type="InterPro" id="IPR005227">
    <property type="entry name" value="YqgF"/>
</dbReference>
<evidence type="ECO:0000256" key="3">
    <source>
        <dbReference type="ARBA" id="ARBA00022722"/>
    </source>
</evidence>
<dbReference type="Proteomes" id="UP000727962">
    <property type="component" value="Unassembled WGS sequence"/>
</dbReference>
<dbReference type="GO" id="GO:0000967">
    <property type="term" value="P:rRNA 5'-end processing"/>
    <property type="evidence" value="ECO:0007669"/>
    <property type="project" value="UniProtKB-UniRule"/>
</dbReference>
<dbReference type="InterPro" id="IPR006641">
    <property type="entry name" value="YqgF/RNaseH-like_dom"/>
</dbReference>
<dbReference type="Gene3D" id="3.30.420.140">
    <property type="entry name" value="YqgF/RNase H-like domain"/>
    <property type="match status" value="1"/>
</dbReference>
<comment type="subcellular location">
    <subcellularLocation>
        <location evidence="5">Cytoplasm</location>
    </subcellularLocation>
</comment>
<dbReference type="NCBIfam" id="TIGR00250">
    <property type="entry name" value="RNAse_H_YqgF"/>
    <property type="match status" value="1"/>
</dbReference>
<keyword evidence="2 5" id="KW-0690">Ribosome biogenesis</keyword>
<evidence type="ECO:0000256" key="2">
    <source>
        <dbReference type="ARBA" id="ARBA00022517"/>
    </source>
</evidence>
<comment type="caution">
    <text evidence="7">The sequence shown here is derived from an EMBL/GenBank/DDBJ whole genome shotgun (WGS) entry which is preliminary data.</text>
</comment>
<comment type="similarity">
    <text evidence="5">Belongs to the YqgF HJR family.</text>
</comment>
<dbReference type="EC" id="3.1.-.-" evidence="5"/>
<dbReference type="PANTHER" id="PTHR33317:SF4">
    <property type="entry name" value="POLYNUCLEOTIDYL TRANSFERASE, RIBONUCLEASE H-LIKE SUPERFAMILY PROTEIN"/>
    <property type="match status" value="1"/>
</dbReference>
<keyword evidence="1 5" id="KW-0963">Cytoplasm</keyword>
<keyword evidence="3 5" id="KW-0540">Nuclease</keyword>
<dbReference type="HAMAP" id="MF_00651">
    <property type="entry name" value="Nuclease_YqgF"/>
    <property type="match status" value="1"/>
</dbReference>
<proteinExistence type="inferred from homology"/>
<dbReference type="Pfam" id="PF03652">
    <property type="entry name" value="RuvX"/>
    <property type="match status" value="1"/>
</dbReference>
<dbReference type="SMART" id="SM00732">
    <property type="entry name" value="YqgFc"/>
    <property type="match status" value="1"/>
</dbReference>
<accession>A0A931LU26</accession>
<dbReference type="EMBL" id="JACOSL010000023">
    <property type="protein sequence ID" value="MBI1756153.1"/>
    <property type="molecule type" value="Genomic_DNA"/>
</dbReference>
<dbReference type="PANTHER" id="PTHR33317">
    <property type="entry name" value="POLYNUCLEOTIDYL TRANSFERASE, RIBONUCLEASE H-LIKE SUPERFAMILY PROTEIN"/>
    <property type="match status" value="1"/>
</dbReference>
<reference evidence="7" key="1">
    <citation type="submission" date="2020-07" db="EMBL/GenBank/DDBJ databases">
        <title>Huge and variable diversity of episymbiotic CPR bacteria and DPANN archaea in groundwater ecosystems.</title>
        <authorList>
            <person name="He C.Y."/>
            <person name="Keren R."/>
            <person name="Whittaker M."/>
            <person name="Farag I.F."/>
            <person name="Doudna J."/>
            <person name="Cate J.H.D."/>
            <person name="Banfield J.F."/>
        </authorList>
    </citation>
    <scope>NUCLEOTIDE SEQUENCE</scope>
    <source>
        <strain evidence="7">NC_groundwater_17_Pr7_B-0.1um_64_12</strain>
    </source>
</reference>
<comment type="function">
    <text evidence="5">Could be a nuclease involved in processing of the 5'-end of pre-16S rRNA.</text>
</comment>
<dbReference type="AlphaFoldDB" id="A0A931LU26"/>
<dbReference type="GO" id="GO:0016788">
    <property type="term" value="F:hydrolase activity, acting on ester bonds"/>
    <property type="evidence" value="ECO:0007669"/>
    <property type="project" value="UniProtKB-UniRule"/>
</dbReference>
<organism evidence="7 8">
    <name type="scientific">Fimbriimonas ginsengisoli</name>
    <dbReference type="NCBI Taxonomy" id="1005039"/>
    <lineage>
        <taxon>Bacteria</taxon>
        <taxon>Bacillati</taxon>
        <taxon>Armatimonadota</taxon>
        <taxon>Fimbriimonadia</taxon>
        <taxon>Fimbriimonadales</taxon>
        <taxon>Fimbriimonadaceae</taxon>
        <taxon>Fimbriimonas</taxon>
    </lineage>
</organism>
<evidence type="ECO:0000256" key="1">
    <source>
        <dbReference type="ARBA" id="ARBA00022490"/>
    </source>
</evidence>
<dbReference type="GO" id="GO:0005829">
    <property type="term" value="C:cytosol"/>
    <property type="evidence" value="ECO:0007669"/>
    <property type="project" value="TreeGrafter"/>
</dbReference>
<name>A0A931LU26_FIMGI</name>
<gene>
    <name evidence="7" type="primary">ruvX</name>
    <name evidence="7" type="ORF">HYR64_03500</name>
</gene>
<sequence length="137" mass="14558">MRVLGVDFGLSRIGLAVTDEAAGLPTPLRTIGASGALRPDAEAIGAVARDEGADRVALGYPIGDEGEDGRMARIVRALAGHLRELGLEVTLVDESLTSVEAEAALRAVGLKSSVRRRRRDAQAAVRILERYLETQAR</sequence>
<protein>
    <recommendedName>
        <fullName evidence="5">Putative pre-16S rRNA nuclease</fullName>
        <ecNumber evidence="5">3.1.-.-</ecNumber>
    </recommendedName>
</protein>
<evidence type="ECO:0000256" key="5">
    <source>
        <dbReference type="HAMAP-Rule" id="MF_00651"/>
    </source>
</evidence>
<dbReference type="CDD" id="cd16964">
    <property type="entry name" value="YqgF"/>
    <property type="match status" value="1"/>
</dbReference>
<keyword evidence="4 5" id="KW-0378">Hydrolase</keyword>
<dbReference type="InterPro" id="IPR037027">
    <property type="entry name" value="YqgF/RNaseH-like_dom_sf"/>
</dbReference>
<evidence type="ECO:0000313" key="7">
    <source>
        <dbReference type="EMBL" id="MBI1756153.1"/>
    </source>
</evidence>
<feature type="domain" description="YqgF/RNase H-like" evidence="6">
    <location>
        <begin position="1"/>
        <end position="101"/>
    </location>
</feature>